<dbReference type="GO" id="GO:0043565">
    <property type="term" value="F:sequence-specific DNA binding"/>
    <property type="evidence" value="ECO:0007669"/>
    <property type="project" value="InterPro"/>
</dbReference>
<accession>A0A418VWL1</accession>
<dbReference type="Gene3D" id="1.10.10.60">
    <property type="entry name" value="Homeodomain-like"/>
    <property type="match status" value="1"/>
</dbReference>
<dbReference type="EMBL" id="QYUL01000002">
    <property type="protein sequence ID" value="RJF81558.1"/>
    <property type="molecule type" value="Genomic_DNA"/>
</dbReference>
<evidence type="ECO:0000313" key="6">
    <source>
        <dbReference type="Proteomes" id="UP000283458"/>
    </source>
</evidence>
<protein>
    <submittedName>
        <fullName evidence="5">AraC family transcriptional regulator</fullName>
    </submittedName>
</protein>
<dbReference type="PROSITE" id="PS01124">
    <property type="entry name" value="HTH_ARAC_FAMILY_2"/>
    <property type="match status" value="1"/>
</dbReference>
<evidence type="ECO:0000313" key="5">
    <source>
        <dbReference type="EMBL" id="RJF81558.1"/>
    </source>
</evidence>
<evidence type="ECO:0000256" key="3">
    <source>
        <dbReference type="ARBA" id="ARBA00023163"/>
    </source>
</evidence>
<dbReference type="GO" id="GO:0003700">
    <property type="term" value="F:DNA-binding transcription factor activity"/>
    <property type="evidence" value="ECO:0007669"/>
    <property type="project" value="InterPro"/>
</dbReference>
<dbReference type="PANTHER" id="PTHR46796">
    <property type="entry name" value="HTH-TYPE TRANSCRIPTIONAL ACTIVATOR RHAS-RELATED"/>
    <property type="match status" value="1"/>
</dbReference>
<dbReference type="InterPro" id="IPR050204">
    <property type="entry name" value="AraC_XylS_family_regulators"/>
</dbReference>
<dbReference type="RefSeq" id="WP_119831651.1">
    <property type="nucleotide sequence ID" value="NZ_QYUL01000002.1"/>
</dbReference>
<dbReference type="InterPro" id="IPR011051">
    <property type="entry name" value="RmlC_Cupin_sf"/>
</dbReference>
<dbReference type="Pfam" id="PF12833">
    <property type="entry name" value="HTH_18"/>
    <property type="match status" value="1"/>
</dbReference>
<proteinExistence type="predicted"/>
<keyword evidence="3" id="KW-0804">Transcription</keyword>
<dbReference type="SUPFAM" id="SSF51182">
    <property type="entry name" value="RmlC-like cupins"/>
    <property type="match status" value="1"/>
</dbReference>
<feature type="domain" description="HTH araC/xylS-type" evidence="4">
    <location>
        <begin position="165"/>
        <end position="247"/>
    </location>
</feature>
<dbReference type="InterPro" id="IPR009057">
    <property type="entry name" value="Homeodomain-like_sf"/>
</dbReference>
<dbReference type="InterPro" id="IPR013096">
    <property type="entry name" value="Cupin_2"/>
</dbReference>
<organism evidence="5 6">
    <name type="scientific">Azospirillum cavernae</name>
    <dbReference type="NCBI Taxonomy" id="2320860"/>
    <lineage>
        <taxon>Bacteria</taxon>
        <taxon>Pseudomonadati</taxon>
        <taxon>Pseudomonadota</taxon>
        <taxon>Alphaproteobacteria</taxon>
        <taxon>Rhodospirillales</taxon>
        <taxon>Azospirillaceae</taxon>
        <taxon>Azospirillum</taxon>
    </lineage>
</organism>
<reference evidence="5 6" key="1">
    <citation type="submission" date="2018-09" db="EMBL/GenBank/DDBJ databases">
        <authorList>
            <person name="Zhu H."/>
        </authorList>
    </citation>
    <scope>NUCLEOTIDE SEQUENCE [LARGE SCALE GENOMIC DNA]</scope>
    <source>
        <strain evidence="5 6">K2W22B-5</strain>
    </source>
</reference>
<dbReference type="AlphaFoldDB" id="A0A418VWL1"/>
<keyword evidence="2" id="KW-0238">DNA-binding</keyword>
<dbReference type="Pfam" id="PF07883">
    <property type="entry name" value="Cupin_2"/>
    <property type="match status" value="1"/>
</dbReference>
<gene>
    <name evidence="5" type="ORF">D3877_15560</name>
</gene>
<evidence type="ECO:0000256" key="2">
    <source>
        <dbReference type="ARBA" id="ARBA00023125"/>
    </source>
</evidence>
<keyword evidence="6" id="KW-1185">Reference proteome</keyword>
<dbReference type="InterPro" id="IPR018060">
    <property type="entry name" value="HTH_AraC"/>
</dbReference>
<name>A0A418VWL1_9PROT</name>
<comment type="caution">
    <text evidence="5">The sequence shown here is derived from an EMBL/GenBank/DDBJ whole genome shotgun (WGS) entry which is preliminary data.</text>
</comment>
<dbReference type="OrthoDB" id="9809338at2"/>
<dbReference type="InterPro" id="IPR014710">
    <property type="entry name" value="RmlC-like_jellyroll"/>
</dbReference>
<dbReference type="Gene3D" id="2.60.120.10">
    <property type="entry name" value="Jelly Rolls"/>
    <property type="match status" value="1"/>
</dbReference>
<dbReference type="PROSITE" id="PS00041">
    <property type="entry name" value="HTH_ARAC_FAMILY_1"/>
    <property type="match status" value="1"/>
</dbReference>
<dbReference type="InterPro" id="IPR018062">
    <property type="entry name" value="HTH_AraC-typ_CS"/>
</dbReference>
<keyword evidence="1" id="KW-0805">Transcription regulation</keyword>
<sequence>MPSLLLSTIPRPVQNRNGTWEYSRQTGSDIVEFGTVRGCDVALPPHFHDDDQVTFVLSGRRRFVIRDEVVTLSSGQGARIPAGTPHRSLSEPYDVACVNLYLPPGAHAAPDLMDSMARHWRGKGRFDWRDLRAMVEDHRCVAARSPRPTTERTTTERLGGEAWESVRQAAQRVGLSREGYTRRFKRDCGLPPHAFWLLEKLNDARRLLRAGDSIAGVAAETGFADQSHLGRCFRRAFGVTPGRYRAG</sequence>
<dbReference type="SMART" id="SM00342">
    <property type="entry name" value="HTH_ARAC"/>
    <property type="match status" value="1"/>
</dbReference>
<dbReference type="SUPFAM" id="SSF46689">
    <property type="entry name" value="Homeodomain-like"/>
    <property type="match status" value="1"/>
</dbReference>
<evidence type="ECO:0000256" key="1">
    <source>
        <dbReference type="ARBA" id="ARBA00023015"/>
    </source>
</evidence>
<dbReference type="Proteomes" id="UP000283458">
    <property type="component" value="Unassembled WGS sequence"/>
</dbReference>
<evidence type="ECO:0000259" key="4">
    <source>
        <dbReference type="PROSITE" id="PS01124"/>
    </source>
</evidence>